<feature type="coiled-coil region" evidence="1">
    <location>
        <begin position="74"/>
        <end position="119"/>
    </location>
</feature>
<feature type="compositionally biased region" description="Polar residues" evidence="2">
    <location>
        <begin position="23"/>
        <end position="34"/>
    </location>
</feature>
<keyword evidence="1" id="KW-0175">Coiled coil</keyword>
<dbReference type="Proteomes" id="UP001148786">
    <property type="component" value="Unassembled WGS sequence"/>
</dbReference>
<feature type="region of interest" description="Disordered" evidence="2">
    <location>
        <begin position="1"/>
        <end position="34"/>
    </location>
</feature>
<gene>
    <name evidence="3" type="ORF">NLJ89_g7678</name>
</gene>
<evidence type="ECO:0000256" key="2">
    <source>
        <dbReference type="SAM" id="MobiDB-lite"/>
    </source>
</evidence>
<organism evidence="3 4">
    <name type="scientific">Agrocybe chaxingu</name>
    <dbReference type="NCBI Taxonomy" id="84603"/>
    <lineage>
        <taxon>Eukaryota</taxon>
        <taxon>Fungi</taxon>
        <taxon>Dikarya</taxon>
        <taxon>Basidiomycota</taxon>
        <taxon>Agaricomycotina</taxon>
        <taxon>Agaricomycetes</taxon>
        <taxon>Agaricomycetidae</taxon>
        <taxon>Agaricales</taxon>
        <taxon>Agaricineae</taxon>
        <taxon>Strophariaceae</taxon>
        <taxon>Agrocybe</taxon>
    </lineage>
</organism>
<accession>A0A9W8JWW5</accession>
<sequence length="497" mass="56978">MSSLSNVRHPLAARNVQHPGLLRTTSQPGATNACKQPNTDELLCIFSSRQAHTEGTSHIDPSLSTGPVQEKILQAAFLVQVQELREKVDDLKKKNAGLYRETQRLKDALNQERNRVDQLFVDIQGKVAALQEDMLHNSRVEDSEPDSDDTTEYHSFEDEELLLKLRRSDEAALSSVFLLLLCQVFQCNMGLPNLTAEVLPPHPGYETDWPMIPGTNTPAMRFYWDRSHSDHKNHSNIALLVAEISNNGTTLVNAAAPLLPLISLEDCEKRVIWKFNELQKLYCRHHRQGAAPIAAATSMTNAEGSNNDGEVIPETPSKRTLRDPKLEQKFLSRAKGKLAVRTRKCEALDVVHPLWDKKYDSAMRAPLMSDDEDMIVEGRVITGKYLSREPVYRSQALKKYYRDLDQLPDPTGHDPKYWTRVRGESKDIPPRLALSSKNRAWYWQVDANWLDANKNYEFDPEELEEKQKFIKEEKGQEYKEKAVEYFTGYWRKKEKDY</sequence>
<dbReference type="OrthoDB" id="3069035at2759"/>
<evidence type="ECO:0000256" key="1">
    <source>
        <dbReference type="SAM" id="Coils"/>
    </source>
</evidence>
<protein>
    <submittedName>
        <fullName evidence="3">Uncharacterized protein</fullName>
    </submittedName>
</protein>
<dbReference type="AlphaFoldDB" id="A0A9W8JWW5"/>
<keyword evidence="4" id="KW-1185">Reference proteome</keyword>
<reference evidence="3" key="1">
    <citation type="submission" date="2022-07" db="EMBL/GenBank/DDBJ databases">
        <title>Genome Sequence of Agrocybe chaxingu.</title>
        <authorList>
            <person name="Buettner E."/>
        </authorList>
    </citation>
    <scope>NUCLEOTIDE SEQUENCE</scope>
    <source>
        <strain evidence="3">MP-N11</strain>
    </source>
</reference>
<dbReference type="EMBL" id="JANKHO010000943">
    <property type="protein sequence ID" value="KAJ3504939.1"/>
    <property type="molecule type" value="Genomic_DNA"/>
</dbReference>
<evidence type="ECO:0000313" key="3">
    <source>
        <dbReference type="EMBL" id="KAJ3504939.1"/>
    </source>
</evidence>
<proteinExistence type="predicted"/>
<evidence type="ECO:0000313" key="4">
    <source>
        <dbReference type="Proteomes" id="UP001148786"/>
    </source>
</evidence>
<name>A0A9W8JWW5_9AGAR</name>
<comment type="caution">
    <text evidence="3">The sequence shown here is derived from an EMBL/GenBank/DDBJ whole genome shotgun (WGS) entry which is preliminary data.</text>
</comment>